<evidence type="ECO:0000256" key="3">
    <source>
        <dbReference type="ARBA" id="ARBA00023303"/>
    </source>
</evidence>
<evidence type="ECO:0000256" key="4">
    <source>
        <dbReference type="SAM" id="Phobius"/>
    </source>
</evidence>
<organism evidence="5 6">
    <name type="scientific">Acanthosepion pharaonis</name>
    <name type="common">Pharaoh cuttlefish</name>
    <name type="synonym">Sepia pharaonis</name>
    <dbReference type="NCBI Taxonomy" id="158019"/>
    <lineage>
        <taxon>Eukaryota</taxon>
        <taxon>Metazoa</taxon>
        <taxon>Spiralia</taxon>
        <taxon>Lophotrochozoa</taxon>
        <taxon>Mollusca</taxon>
        <taxon>Cephalopoda</taxon>
        <taxon>Coleoidea</taxon>
        <taxon>Decapodiformes</taxon>
        <taxon>Sepiida</taxon>
        <taxon>Sepiina</taxon>
        <taxon>Sepiidae</taxon>
        <taxon>Acanthosepion</taxon>
    </lineage>
</organism>
<dbReference type="GO" id="GO:0034703">
    <property type="term" value="C:cation channel complex"/>
    <property type="evidence" value="ECO:0007669"/>
    <property type="project" value="TreeGrafter"/>
</dbReference>
<reference evidence="5" key="1">
    <citation type="submission" date="2021-01" db="EMBL/GenBank/DDBJ databases">
        <authorList>
            <person name="Li R."/>
            <person name="Bekaert M."/>
        </authorList>
    </citation>
    <scope>NUCLEOTIDE SEQUENCE</scope>
    <source>
        <strain evidence="5">Farmed</strain>
    </source>
</reference>
<dbReference type="GO" id="GO:0070679">
    <property type="term" value="F:inositol 1,4,5 trisphosphate binding"/>
    <property type="evidence" value="ECO:0007669"/>
    <property type="project" value="TreeGrafter"/>
</dbReference>
<dbReference type="PANTHER" id="PTHR10117">
    <property type="entry name" value="TRANSIENT RECEPTOR POTENTIAL CHANNEL"/>
    <property type="match status" value="1"/>
</dbReference>
<proteinExistence type="predicted"/>
<name>A0A812C8D1_ACAPH</name>
<accession>A0A812C8D1</accession>
<keyword evidence="4" id="KW-0472">Membrane</keyword>
<keyword evidence="1" id="KW-0813">Transport</keyword>
<dbReference type="AlphaFoldDB" id="A0A812C8D1"/>
<evidence type="ECO:0000313" key="5">
    <source>
        <dbReference type="EMBL" id="CAE1262284.1"/>
    </source>
</evidence>
<dbReference type="GO" id="GO:0005886">
    <property type="term" value="C:plasma membrane"/>
    <property type="evidence" value="ECO:0007669"/>
    <property type="project" value="TreeGrafter"/>
</dbReference>
<dbReference type="InterPro" id="IPR002153">
    <property type="entry name" value="TRPC_channel"/>
</dbReference>
<evidence type="ECO:0000256" key="1">
    <source>
        <dbReference type="ARBA" id="ARBA00022448"/>
    </source>
</evidence>
<feature type="transmembrane region" description="Helical" evidence="4">
    <location>
        <begin position="98"/>
        <end position="118"/>
    </location>
</feature>
<keyword evidence="4" id="KW-1133">Transmembrane helix</keyword>
<evidence type="ECO:0000313" key="6">
    <source>
        <dbReference type="Proteomes" id="UP000597762"/>
    </source>
</evidence>
<keyword evidence="2" id="KW-0406">Ion transport</keyword>
<comment type="caution">
    <text evidence="5">The sequence shown here is derived from an EMBL/GenBank/DDBJ whole genome shotgun (WGS) entry which is preliminary data.</text>
</comment>
<keyword evidence="6" id="KW-1185">Reference proteome</keyword>
<feature type="transmembrane region" description="Helical" evidence="4">
    <location>
        <begin position="130"/>
        <end position="154"/>
    </location>
</feature>
<dbReference type="OrthoDB" id="2373987at2759"/>
<dbReference type="GO" id="GO:0015279">
    <property type="term" value="F:store-operated calcium channel activity"/>
    <property type="evidence" value="ECO:0007669"/>
    <property type="project" value="TreeGrafter"/>
</dbReference>
<dbReference type="PANTHER" id="PTHR10117:SF54">
    <property type="entry name" value="TRANSIENT RECEPTOR POTENTIAL-GAMMA PROTEIN"/>
    <property type="match status" value="1"/>
</dbReference>
<dbReference type="GO" id="GO:0051480">
    <property type="term" value="P:regulation of cytosolic calcium ion concentration"/>
    <property type="evidence" value="ECO:0007669"/>
    <property type="project" value="TreeGrafter"/>
</dbReference>
<keyword evidence="3" id="KW-0407">Ion channel</keyword>
<keyword evidence="4" id="KW-0812">Transmembrane</keyword>
<sequence length="295" mass="34417">MPLNSLNIEFHLQTEYYALITKLDNFVVKLLNHIYTQAELELIINKVGKSNEEKYENLGRLKLAIRYQKKQFVVHPAIQQRLVYTWYAGKPLLEHSGLFQKLCGMLLVLIFYPVLLVAHLVRPKSQMGKILVYPCIKFMCHILSFIVFLSLIAISSLNQEKYLGQRFSEVLPDIYDQYVTFRNASKMDFFGQDFPLRKSSINEVEKDKSTKYLRQNLNSSAHFDEFLYQIYWLNADRYYWDMYDPDNISDATHALANILTFARISYVLPASSTLGPLQISLGRMIKVNDKLFPSL</sequence>
<gene>
    <name evidence="5" type="ORF">SPHA_33137</name>
</gene>
<evidence type="ECO:0000256" key="2">
    <source>
        <dbReference type="ARBA" id="ARBA00023065"/>
    </source>
</evidence>
<dbReference type="Proteomes" id="UP000597762">
    <property type="component" value="Unassembled WGS sequence"/>
</dbReference>
<protein>
    <submittedName>
        <fullName evidence="5">Uncharacterized protein</fullName>
    </submittedName>
</protein>
<dbReference type="EMBL" id="CAHIKZ030001387">
    <property type="protein sequence ID" value="CAE1262284.1"/>
    <property type="molecule type" value="Genomic_DNA"/>
</dbReference>